<keyword evidence="4" id="KW-1185">Reference proteome</keyword>
<evidence type="ECO:0000313" key="4">
    <source>
        <dbReference type="Proteomes" id="UP000058599"/>
    </source>
</evidence>
<dbReference type="EMBL" id="CP012199">
    <property type="protein sequence ID" value="AMG74400.1"/>
    <property type="molecule type" value="Genomic_DNA"/>
</dbReference>
<dbReference type="SUPFAM" id="SSF52540">
    <property type="entry name" value="P-loop containing nucleoside triphosphate hydrolases"/>
    <property type="match status" value="1"/>
</dbReference>
<name>A0AA86GK27_9SPHN</name>
<keyword evidence="2" id="KW-0028">Amino-acid biosynthesis</keyword>
<reference evidence="3 4" key="1">
    <citation type="journal article" date="2016" name="BMC Genomics">
        <title>Genomic analysis of the nitrate-respiring Sphingopyxis granuli (formerly Sphingomonas macrogoltabida) strain TFA.</title>
        <authorList>
            <person name="Garcia-Romero I."/>
            <person name="Perez-Pulido A.J."/>
            <person name="Gonzalez-Flores Y.E."/>
            <person name="Reyes-Ramirez F."/>
            <person name="Santero E."/>
            <person name="Floriano B."/>
        </authorList>
    </citation>
    <scope>NUCLEOTIDE SEQUENCE [LARGE SCALE GENOMIC DNA]</scope>
    <source>
        <strain evidence="3 4">TFA</strain>
    </source>
</reference>
<dbReference type="Gene3D" id="3.40.50.300">
    <property type="entry name" value="P-loop containing nucleotide triphosphate hydrolases"/>
    <property type="match status" value="1"/>
</dbReference>
<dbReference type="KEGG" id="sgi:SGRAN_2023"/>
<dbReference type="GO" id="GO:0008483">
    <property type="term" value="F:transaminase activity"/>
    <property type="evidence" value="ECO:0007669"/>
    <property type="project" value="UniProtKB-KW"/>
</dbReference>
<evidence type="ECO:0000256" key="2">
    <source>
        <dbReference type="ARBA" id="ARBA00023304"/>
    </source>
</evidence>
<evidence type="ECO:0000256" key="1">
    <source>
        <dbReference type="ARBA" id="ARBA00009320"/>
    </source>
</evidence>
<dbReference type="PANTHER" id="PTHR42743:SF11">
    <property type="entry name" value="AMINODEOXYCHORISMATE LYASE"/>
    <property type="match status" value="1"/>
</dbReference>
<accession>A0AA86GK27</accession>
<evidence type="ECO:0000313" key="3">
    <source>
        <dbReference type="EMBL" id="AMG74400.1"/>
    </source>
</evidence>
<sequence>MTTVRIAMWSGPRNLSTAMMRSFGNRADTFVTDEPFYGAYLKATGDPQPMADAVIADMDCDWAGVARSMTGPCPAGKAVWYQKHMAHHMVGPVAHHDLPGLRHAFLIRDPARVVASYAAKREAVRPEHLGTAKQVEYFDREADRLGHAPPVVDSADILRDPANMLARLCEAVGIAWDPAMLHWQAGLRDTDGIWASHWYDAVAASTGFGAPDKPMPDLDPAARAVADACRADYDYLAQHKISI</sequence>
<dbReference type="Proteomes" id="UP000058599">
    <property type="component" value="Chromosome"/>
</dbReference>
<keyword evidence="2" id="KW-0100">Branched-chain amino acid biosynthesis</keyword>
<dbReference type="InterPro" id="IPR027417">
    <property type="entry name" value="P-loop_NTPase"/>
</dbReference>
<organism evidence="3 4">
    <name type="scientific">Sphingopyxis granuli</name>
    <dbReference type="NCBI Taxonomy" id="267128"/>
    <lineage>
        <taxon>Bacteria</taxon>
        <taxon>Pseudomonadati</taxon>
        <taxon>Pseudomonadota</taxon>
        <taxon>Alphaproteobacteria</taxon>
        <taxon>Sphingomonadales</taxon>
        <taxon>Sphingomonadaceae</taxon>
        <taxon>Sphingopyxis</taxon>
    </lineage>
</organism>
<dbReference type="Pfam" id="PF19798">
    <property type="entry name" value="Sulfotransfer_5"/>
    <property type="match status" value="1"/>
</dbReference>
<proteinExistence type="inferred from homology"/>
<dbReference type="AlphaFoldDB" id="A0AA86GK27"/>
<gene>
    <name evidence="3" type="ORF">SGRAN_2023</name>
</gene>
<keyword evidence="3" id="KW-0808">Transferase</keyword>
<dbReference type="InterPro" id="IPR050571">
    <property type="entry name" value="Class-IV_PLP-Dep_Aminotrnsfr"/>
</dbReference>
<protein>
    <submittedName>
        <fullName evidence="3">Branched-chain amino acid aminotransferase</fullName>
    </submittedName>
</protein>
<dbReference type="RefSeq" id="WP_067183265.1">
    <property type="nucleotide sequence ID" value="NZ_CP012199.1"/>
</dbReference>
<comment type="similarity">
    <text evidence="1">Belongs to the class-IV pyridoxal-phosphate-dependent aminotransferase family.</text>
</comment>
<dbReference type="PANTHER" id="PTHR42743">
    <property type="entry name" value="AMINO-ACID AMINOTRANSFERASE"/>
    <property type="match status" value="1"/>
</dbReference>
<keyword evidence="3" id="KW-0032">Aminotransferase</keyword>
<dbReference type="GO" id="GO:0009082">
    <property type="term" value="P:branched-chain amino acid biosynthetic process"/>
    <property type="evidence" value="ECO:0007669"/>
    <property type="project" value="UniProtKB-KW"/>
</dbReference>